<dbReference type="GO" id="GO:0004435">
    <property type="term" value="F:phosphatidylinositol-4,5-bisphosphate phospholipase C activity"/>
    <property type="evidence" value="ECO:0007669"/>
    <property type="project" value="UniProtKB-EC"/>
</dbReference>
<dbReference type="SMART" id="SM00149">
    <property type="entry name" value="PLCYc"/>
    <property type="match status" value="1"/>
</dbReference>
<dbReference type="PROSITE" id="PS50007">
    <property type="entry name" value="PIPLC_X_DOMAIN"/>
    <property type="match status" value="1"/>
</dbReference>
<dbReference type="SUPFAM" id="SSF51695">
    <property type="entry name" value="PLC-like phosphodiesterases"/>
    <property type="match status" value="1"/>
</dbReference>
<dbReference type="InterPro" id="IPR035892">
    <property type="entry name" value="C2_domain_sf"/>
</dbReference>
<dbReference type="PANTHER" id="PTHR10336:SF82">
    <property type="entry name" value="PHOSPHOINOSITIDE PHOSPHOLIPASE C"/>
    <property type="match status" value="1"/>
</dbReference>
<feature type="compositionally biased region" description="Basic and acidic residues" evidence="2">
    <location>
        <begin position="56"/>
        <end position="68"/>
    </location>
</feature>
<dbReference type="InParanoid" id="A0A136ILE0"/>
<dbReference type="InterPro" id="IPR001192">
    <property type="entry name" value="PI-PLC_fam"/>
</dbReference>
<reference evidence="5" key="1">
    <citation type="submission" date="2016-02" db="EMBL/GenBank/DDBJ databases">
        <title>Draft genome sequence of Microdochium bolleyi, a fungal endophyte of beachgrass.</title>
        <authorList>
            <consortium name="DOE Joint Genome Institute"/>
            <person name="David A.S."/>
            <person name="May G."/>
            <person name="Haridas S."/>
            <person name="Lim J."/>
            <person name="Wang M."/>
            <person name="Labutti K."/>
            <person name="Lipzen A."/>
            <person name="Barry K."/>
            <person name="Grigoriev I.V."/>
        </authorList>
    </citation>
    <scope>NUCLEOTIDE SEQUENCE [LARGE SCALE GENOMIC DNA]</scope>
    <source>
        <strain evidence="5">J235TASD1</strain>
    </source>
</reference>
<dbReference type="Gene3D" id="2.60.40.150">
    <property type="entry name" value="C2 domain"/>
    <property type="match status" value="1"/>
</dbReference>
<dbReference type="InterPro" id="IPR001711">
    <property type="entry name" value="PLipase_C_Pinositol-sp_Y"/>
</dbReference>
<dbReference type="Pfam" id="PF00387">
    <property type="entry name" value="PI-PLC-Y"/>
    <property type="match status" value="1"/>
</dbReference>
<evidence type="ECO:0000256" key="2">
    <source>
        <dbReference type="SAM" id="MobiDB-lite"/>
    </source>
</evidence>
<dbReference type="InterPro" id="IPR017946">
    <property type="entry name" value="PLC-like_Pdiesterase_TIM-brl"/>
</dbReference>
<dbReference type="GO" id="GO:0048015">
    <property type="term" value="P:phosphatidylinositol-mediated signaling"/>
    <property type="evidence" value="ECO:0007669"/>
    <property type="project" value="TreeGrafter"/>
</dbReference>
<dbReference type="CDD" id="cd00275">
    <property type="entry name" value="C2_PLC_like"/>
    <property type="match status" value="1"/>
</dbReference>
<comment type="catalytic activity">
    <reaction evidence="1">
        <text>a 1,2-diacyl-sn-glycero-3-phospho-(1D-myo-inositol-4,5-bisphosphate) + H2O = 1D-myo-inositol 1,4,5-trisphosphate + a 1,2-diacyl-sn-glycerol + H(+)</text>
        <dbReference type="Rhea" id="RHEA:33179"/>
        <dbReference type="ChEBI" id="CHEBI:15377"/>
        <dbReference type="ChEBI" id="CHEBI:15378"/>
        <dbReference type="ChEBI" id="CHEBI:17815"/>
        <dbReference type="ChEBI" id="CHEBI:58456"/>
        <dbReference type="ChEBI" id="CHEBI:203600"/>
        <dbReference type="EC" id="3.1.4.11"/>
    </reaction>
</comment>
<dbReference type="InterPro" id="IPR000909">
    <property type="entry name" value="PLipase_C_PInositol-sp_X_dom"/>
</dbReference>
<evidence type="ECO:0000256" key="1">
    <source>
        <dbReference type="RuleBase" id="RU361133"/>
    </source>
</evidence>
<dbReference type="Pfam" id="PF00388">
    <property type="entry name" value="PI-PLC-X"/>
    <property type="match status" value="1"/>
</dbReference>
<keyword evidence="1" id="KW-0442">Lipid degradation</keyword>
<dbReference type="Pfam" id="PF23617">
    <property type="entry name" value="EF-hand_15"/>
    <property type="match status" value="1"/>
</dbReference>
<evidence type="ECO:0000313" key="5">
    <source>
        <dbReference type="Proteomes" id="UP000070501"/>
    </source>
</evidence>
<dbReference type="STRING" id="196109.A0A136ILE0"/>
<dbReference type="EMBL" id="KQ964275">
    <property type="protein sequence ID" value="KXJ85735.1"/>
    <property type="molecule type" value="Genomic_DNA"/>
</dbReference>
<sequence length="665" mass="73126">MHGTDHNLELSETLRARLDEAYAAHANDDEGRQWAPHETGSFFRDVQGEDDGLGDNDNHHHSHDEFSSHCGSLDREGFARYISSPSASAAARVSVSSDPAYGSVEQDLSWPLAAYFCSSSHNTYLTGDQLASDSDVEMYRKVLRRGCRCIEIDVWDGGEHIRGHEEGLIEEGALAGEPADTSNRKLGFRMRTMLKVGNFVLDKIAASDSSKPQAKQDALDLKARFARFVGVEPVVLHGHTLTKEVPFREVCEAVRDTAFETSDLPVVVSLEVHCSPAQQEMMVDIMRETWDGMLLDGLPDDDLIDNPPPLSGLRGKILVKVKYAPPVHDELDGLSIADTTDSLSIADSTASSSSTGTNTKKKAPKVKTIPLLSDMALHTRGVTYKGMALPEASMPGHIFSVSEAKLPKAYDAEPGAFFAHNKRHLMRTYPAGTRVDSSNMDPSAHWRRGAQFAALNWQTLDDGMMLNEAMFEGTRGYLLKPDGYRGSQNHHHDRREPEIRDLTYRGFRITLLAAQGVPRSTYTPDLKPYVAAKVFADPHPLNNPPGTSSAREPVARESMAGVVKRLAEGSGDEGEGAGAGDADFNLEVLDFGDVERITPELSFLLVKVMNAEPGRDPVLGWACVRLDRLRKGYRVFRLRDGENKGIPGSGLLVKIEMDIEEARYD</sequence>
<dbReference type="PROSITE" id="PS50008">
    <property type="entry name" value="PIPLC_Y_DOMAIN"/>
    <property type="match status" value="1"/>
</dbReference>
<protein>
    <recommendedName>
        <fullName evidence="1">Phosphoinositide phospholipase C</fullName>
        <ecNumber evidence="1">3.1.4.11</ecNumber>
    </recommendedName>
</protein>
<keyword evidence="1" id="KW-0443">Lipid metabolism</keyword>
<dbReference type="CDD" id="cd08598">
    <property type="entry name" value="PI-PLC1c_yeast"/>
    <property type="match status" value="1"/>
</dbReference>
<dbReference type="GO" id="GO:0016042">
    <property type="term" value="P:lipid catabolic process"/>
    <property type="evidence" value="ECO:0007669"/>
    <property type="project" value="UniProtKB-KW"/>
</dbReference>
<dbReference type="EC" id="3.1.4.11" evidence="1"/>
<gene>
    <name evidence="4" type="ORF">Micbo1qcDRAFT_221524</name>
</gene>
<organism evidence="4 5">
    <name type="scientific">Microdochium bolleyi</name>
    <dbReference type="NCBI Taxonomy" id="196109"/>
    <lineage>
        <taxon>Eukaryota</taxon>
        <taxon>Fungi</taxon>
        <taxon>Dikarya</taxon>
        <taxon>Ascomycota</taxon>
        <taxon>Pezizomycotina</taxon>
        <taxon>Sordariomycetes</taxon>
        <taxon>Xylariomycetidae</taxon>
        <taxon>Xylariales</taxon>
        <taxon>Microdochiaceae</taxon>
        <taxon>Microdochium</taxon>
    </lineage>
</organism>
<dbReference type="PRINTS" id="PR00390">
    <property type="entry name" value="PHPHLIPASEC"/>
</dbReference>
<name>A0A136ILE0_9PEZI</name>
<keyword evidence="1" id="KW-0378">Hydrolase</keyword>
<evidence type="ECO:0000259" key="3">
    <source>
        <dbReference type="PROSITE" id="PS50008"/>
    </source>
</evidence>
<proteinExistence type="predicted"/>
<dbReference type="AlphaFoldDB" id="A0A136ILE0"/>
<dbReference type="PANTHER" id="PTHR10336">
    <property type="entry name" value="PHOSPHOINOSITIDE-SPECIFIC PHOSPHOLIPASE C FAMILY PROTEIN"/>
    <property type="match status" value="1"/>
</dbReference>
<dbReference type="SUPFAM" id="SSF49562">
    <property type="entry name" value="C2 domain (Calcium/lipid-binding domain, CaLB)"/>
    <property type="match status" value="1"/>
</dbReference>
<dbReference type="InterPro" id="IPR056584">
    <property type="entry name" value="EF-hand_15"/>
</dbReference>
<accession>A0A136ILE0</accession>
<keyword evidence="5" id="KW-1185">Reference proteome</keyword>
<dbReference type="GO" id="GO:0051209">
    <property type="term" value="P:release of sequestered calcium ion into cytosol"/>
    <property type="evidence" value="ECO:0007669"/>
    <property type="project" value="TreeGrafter"/>
</dbReference>
<evidence type="ECO:0000313" key="4">
    <source>
        <dbReference type="EMBL" id="KXJ85735.1"/>
    </source>
</evidence>
<dbReference type="SMART" id="SM00148">
    <property type="entry name" value="PLCXc"/>
    <property type="match status" value="1"/>
</dbReference>
<dbReference type="Gene3D" id="3.20.20.190">
    <property type="entry name" value="Phosphatidylinositol (PI) phosphodiesterase"/>
    <property type="match status" value="1"/>
</dbReference>
<feature type="region of interest" description="Disordered" evidence="2">
    <location>
        <begin position="42"/>
        <end position="68"/>
    </location>
</feature>
<feature type="domain" description="PI-PLC Y-box" evidence="3">
    <location>
        <begin position="372"/>
        <end position="485"/>
    </location>
</feature>
<dbReference type="OrthoDB" id="269822at2759"/>
<dbReference type="Proteomes" id="UP000070501">
    <property type="component" value="Unassembled WGS sequence"/>
</dbReference>